<keyword evidence="1" id="KW-1133">Transmembrane helix</keyword>
<feature type="transmembrane region" description="Helical" evidence="1">
    <location>
        <begin position="118"/>
        <end position="142"/>
    </location>
</feature>
<keyword evidence="1" id="KW-0812">Transmembrane</keyword>
<dbReference type="AlphaFoldDB" id="A0A7G9S4H0"/>
<reference evidence="2 3" key="1">
    <citation type="submission" date="2020-08" db="EMBL/GenBank/DDBJ databases">
        <title>Genome sequence of Leucobacter denitrificans KACC 14055T.</title>
        <authorList>
            <person name="Hyun D.-W."/>
            <person name="Bae J.-W."/>
        </authorList>
    </citation>
    <scope>NUCLEOTIDE SEQUENCE [LARGE SCALE GENOMIC DNA]</scope>
    <source>
        <strain evidence="2 3">KACC 14055</strain>
    </source>
</reference>
<keyword evidence="3" id="KW-1185">Reference proteome</keyword>
<dbReference type="KEGG" id="ldn:H9L06_11095"/>
<dbReference type="Proteomes" id="UP000515934">
    <property type="component" value="Chromosome"/>
</dbReference>
<keyword evidence="1" id="KW-0472">Membrane</keyword>
<protein>
    <submittedName>
        <fullName evidence="2">3-oxoacyl-ACP reductase</fullName>
    </submittedName>
</protein>
<feature type="transmembrane region" description="Helical" evidence="1">
    <location>
        <begin position="89"/>
        <end position="112"/>
    </location>
</feature>
<dbReference type="EMBL" id="CP060716">
    <property type="protein sequence ID" value="QNN62745.1"/>
    <property type="molecule type" value="Genomic_DNA"/>
</dbReference>
<evidence type="ECO:0000313" key="3">
    <source>
        <dbReference type="Proteomes" id="UP000515934"/>
    </source>
</evidence>
<accession>A0A7G9S4H0</accession>
<sequence length="155" mass="16457">MTDVSSPQAQPDKPQMPSSQPILMRAMKWGGLATIGLMIIFGVIGALVSGSTGVIAGVLGAAFSGLFLMLTVGSIAFANRFIASPSYIALFFGIVMGSWLLKFIVFIVVSLLLRNQDWLNPTIFFIAVVSGVIVSLVVDVLVITKSRIPVVSDPQ</sequence>
<gene>
    <name evidence="2" type="ORF">H9L06_11095</name>
</gene>
<evidence type="ECO:0000313" key="2">
    <source>
        <dbReference type="EMBL" id="QNN62745.1"/>
    </source>
</evidence>
<dbReference type="RefSeq" id="WP_187555215.1">
    <property type="nucleotide sequence ID" value="NZ_CP060716.1"/>
</dbReference>
<evidence type="ECO:0000256" key="1">
    <source>
        <dbReference type="SAM" id="Phobius"/>
    </source>
</evidence>
<proteinExistence type="predicted"/>
<feature type="transmembrane region" description="Helical" evidence="1">
    <location>
        <begin position="54"/>
        <end position="77"/>
    </location>
</feature>
<organism evidence="2 3">
    <name type="scientific">Leucobacter denitrificans</name>
    <dbReference type="NCBI Taxonomy" id="683042"/>
    <lineage>
        <taxon>Bacteria</taxon>
        <taxon>Bacillati</taxon>
        <taxon>Actinomycetota</taxon>
        <taxon>Actinomycetes</taxon>
        <taxon>Micrococcales</taxon>
        <taxon>Microbacteriaceae</taxon>
        <taxon>Leucobacter</taxon>
    </lineage>
</organism>
<name>A0A7G9S4H0_9MICO</name>
<feature type="transmembrane region" description="Helical" evidence="1">
    <location>
        <begin position="29"/>
        <end position="48"/>
    </location>
</feature>